<keyword evidence="1" id="KW-1133">Transmembrane helix</keyword>
<proteinExistence type="predicted"/>
<feature type="transmembrane region" description="Helical" evidence="1">
    <location>
        <begin position="20"/>
        <end position="40"/>
    </location>
</feature>
<dbReference type="SUPFAM" id="SSF81321">
    <property type="entry name" value="Family A G protein-coupled receptor-like"/>
    <property type="match status" value="1"/>
</dbReference>
<sequence length="136" mass="15137">MTNNSVVADPDPGSAMWLGILYAFYATIGIPANLLVLVLTMTQNVRVHPINICIFNIAFAHMMLLVSCLSSTLWALTLDIRREVRGRIGRASSVLGMRFLARLTTEILLRSSPLVWPFSSAINELVFLRRQPPACH</sequence>
<evidence type="ECO:0000256" key="1">
    <source>
        <dbReference type="SAM" id="Phobius"/>
    </source>
</evidence>
<dbReference type="Gene3D" id="1.20.1070.10">
    <property type="entry name" value="Rhodopsin 7-helix transmembrane proteins"/>
    <property type="match status" value="1"/>
</dbReference>
<keyword evidence="1" id="KW-0812">Transmembrane</keyword>
<feature type="transmembrane region" description="Helical" evidence="1">
    <location>
        <begin position="52"/>
        <end position="76"/>
    </location>
</feature>
<accession>A0A914VYA3</accession>
<keyword evidence="2" id="KW-1185">Reference proteome</keyword>
<evidence type="ECO:0000313" key="2">
    <source>
        <dbReference type="Proteomes" id="UP000887566"/>
    </source>
</evidence>
<organism evidence="2 3">
    <name type="scientific">Plectus sambesii</name>
    <dbReference type="NCBI Taxonomy" id="2011161"/>
    <lineage>
        <taxon>Eukaryota</taxon>
        <taxon>Metazoa</taxon>
        <taxon>Ecdysozoa</taxon>
        <taxon>Nematoda</taxon>
        <taxon>Chromadorea</taxon>
        <taxon>Plectida</taxon>
        <taxon>Plectina</taxon>
        <taxon>Plectoidea</taxon>
        <taxon>Plectidae</taxon>
        <taxon>Plectus</taxon>
    </lineage>
</organism>
<reference evidence="3" key="1">
    <citation type="submission" date="2022-11" db="UniProtKB">
        <authorList>
            <consortium name="WormBaseParasite"/>
        </authorList>
    </citation>
    <scope>IDENTIFICATION</scope>
</reference>
<name>A0A914VYA3_9BILA</name>
<dbReference type="AlphaFoldDB" id="A0A914VYA3"/>
<dbReference type="WBParaSite" id="PSAMB.scaffold2640size22070.g18588.t1">
    <property type="protein sequence ID" value="PSAMB.scaffold2640size22070.g18588.t1"/>
    <property type="gene ID" value="PSAMB.scaffold2640size22070.g18588"/>
</dbReference>
<dbReference type="Proteomes" id="UP000887566">
    <property type="component" value="Unplaced"/>
</dbReference>
<evidence type="ECO:0000313" key="3">
    <source>
        <dbReference type="WBParaSite" id="PSAMB.scaffold2640size22070.g18588.t1"/>
    </source>
</evidence>
<keyword evidence="1" id="KW-0472">Membrane</keyword>
<protein>
    <submittedName>
        <fullName evidence="3">G-protein coupled receptors family 1 profile domain-containing protein</fullName>
    </submittedName>
</protein>